<protein>
    <recommendedName>
        <fullName evidence="3">Fibronectin type III domain-containing protein</fullName>
    </recommendedName>
</protein>
<gene>
    <name evidence="1" type="ORF">CHS0354_024018</name>
</gene>
<name>A0AAE0RZ95_9BIVA</name>
<reference evidence="1" key="1">
    <citation type="journal article" date="2021" name="Genome Biol. Evol.">
        <title>A High-Quality Reference Genome for a Parasitic Bivalve with Doubly Uniparental Inheritance (Bivalvia: Unionida).</title>
        <authorList>
            <person name="Smith C.H."/>
        </authorList>
    </citation>
    <scope>NUCLEOTIDE SEQUENCE</scope>
    <source>
        <strain evidence="1">CHS0354</strain>
    </source>
</reference>
<evidence type="ECO:0000313" key="1">
    <source>
        <dbReference type="EMBL" id="KAK3582471.1"/>
    </source>
</evidence>
<sequence length="194" mass="21351">MADFLHTSEKILEAITVHADLFKDLPVSPKDFAAQIDAYRTAFNSEAHAGRTGELHNTRKALEESLRLNGQYVNDVAKGDEAILEKSGYPMEKSHTKYGPLPPLQKAVFKNGAVSGSIEFDLEAMDGCFGYLISSTLANSAEADPRRWQTDWHSTHRGMLKGFERGKEYKFAVAAVGASAEVEWLIVGSALFVN</sequence>
<reference evidence="1" key="2">
    <citation type="journal article" date="2021" name="Genome Biol. Evol.">
        <title>Developing a high-quality reference genome for a parasitic bivalve with doubly uniparental inheritance (Bivalvia: Unionida).</title>
        <authorList>
            <person name="Smith C.H."/>
        </authorList>
    </citation>
    <scope>NUCLEOTIDE SEQUENCE</scope>
    <source>
        <strain evidence="1">CHS0354</strain>
        <tissue evidence="1">Mantle</tissue>
    </source>
</reference>
<proteinExistence type="predicted"/>
<keyword evidence="2" id="KW-1185">Reference proteome</keyword>
<accession>A0AAE0RZ95</accession>
<evidence type="ECO:0008006" key="3">
    <source>
        <dbReference type="Google" id="ProtNLM"/>
    </source>
</evidence>
<dbReference type="EMBL" id="JAEAOA010001427">
    <property type="protein sequence ID" value="KAK3582471.1"/>
    <property type="molecule type" value="Genomic_DNA"/>
</dbReference>
<dbReference type="AlphaFoldDB" id="A0AAE0RZ95"/>
<reference evidence="1" key="3">
    <citation type="submission" date="2023-05" db="EMBL/GenBank/DDBJ databases">
        <authorList>
            <person name="Smith C.H."/>
        </authorList>
    </citation>
    <scope>NUCLEOTIDE SEQUENCE</scope>
    <source>
        <strain evidence="1">CHS0354</strain>
        <tissue evidence="1">Mantle</tissue>
    </source>
</reference>
<evidence type="ECO:0000313" key="2">
    <source>
        <dbReference type="Proteomes" id="UP001195483"/>
    </source>
</evidence>
<organism evidence="1 2">
    <name type="scientific">Potamilus streckersoni</name>
    <dbReference type="NCBI Taxonomy" id="2493646"/>
    <lineage>
        <taxon>Eukaryota</taxon>
        <taxon>Metazoa</taxon>
        <taxon>Spiralia</taxon>
        <taxon>Lophotrochozoa</taxon>
        <taxon>Mollusca</taxon>
        <taxon>Bivalvia</taxon>
        <taxon>Autobranchia</taxon>
        <taxon>Heteroconchia</taxon>
        <taxon>Palaeoheterodonta</taxon>
        <taxon>Unionida</taxon>
        <taxon>Unionoidea</taxon>
        <taxon>Unionidae</taxon>
        <taxon>Ambleminae</taxon>
        <taxon>Lampsilini</taxon>
        <taxon>Potamilus</taxon>
    </lineage>
</organism>
<comment type="caution">
    <text evidence="1">The sequence shown here is derived from an EMBL/GenBank/DDBJ whole genome shotgun (WGS) entry which is preliminary data.</text>
</comment>
<dbReference type="Proteomes" id="UP001195483">
    <property type="component" value="Unassembled WGS sequence"/>
</dbReference>